<keyword evidence="1" id="KW-0812">Transmembrane</keyword>
<dbReference type="InterPro" id="IPR018392">
    <property type="entry name" value="LysM"/>
</dbReference>
<evidence type="ECO:0000313" key="4">
    <source>
        <dbReference type="Proteomes" id="UP000229026"/>
    </source>
</evidence>
<gene>
    <name evidence="3" type="ORF">CO161_04025</name>
</gene>
<keyword evidence="1" id="KW-0472">Membrane</keyword>
<evidence type="ECO:0000256" key="1">
    <source>
        <dbReference type="SAM" id="Phobius"/>
    </source>
</evidence>
<dbReference type="AlphaFoldDB" id="A0A2M7YIT6"/>
<reference evidence="4" key="1">
    <citation type="submission" date="2017-09" db="EMBL/GenBank/DDBJ databases">
        <title>Depth-based differentiation of microbial function through sediment-hosted aquifers and enrichment of novel symbionts in the deep terrestrial subsurface.</title>
        <authorList>
            <person name="Probst A.J."/>
            <person name="Ladd B."/>
            <person name="Jarett J.K."/>
            <person name="Geller-Mcgrath D.E."/>
            <person name="Sieber C.M.K."/>
            <person name="Emerson J.B."/>
            <person name="Anantharaman K."/>
            <person name="Thomas B.C."/>
            <person name="Malmstrom R."/>
            <person name="Stieglmeier M."/>
            <person name="Klingl A."/>
            <person name="Woyke T."/>
            <person name="Ryan C.M."/>
            <person name="Banfield J.F."/>
        </authorList>
    </citation>
    <scope>NUCLEOTIDE SEQUENCE [LARGE SCALE GENOMIC DNA]</scope>
</reference>
<feature type="domain" description="LysM" evidence="2">
    <location>
        <begin position="138"/>
        <end position="160"/>
    </location>
</feature>
<accession>A0A2M7YIT6</accession>
<evidence type="ECO:0000313" key="3">
    <source>
        <dbReference type="EMBL" id="PJA62885.1"/>
    </source>
</evidence>
<name>A0A2M7YIT6_9BACT</name>
<comment type="caution">
    <text evidence="3">The sequence shown here is derived from an EMBL/GenBank/DDBJ whole genome shotgun (WGS) entry which is preliminary data.</text>
</comment>
<feature type="non-terminal residue" evidence="3">
    <location>
        <position position="161"/>
    </location>
</feature>
<dbReference type="EMBL" id="PFWH01000136">
    <property type="protein sequence ID" value="PJA62885.1"/>
    <property type="molecule type" value="Genomic_DNA"/>
</dbReference>
<protein>
    <recommendedName>
        <fullName evidence="2">LysM domain-containing protein</fullName>
    </recommendedName>
</protein>
<dbReference type="CDD" id="cd00118">
    <property type="entry name" value="LysM"/>
    <property type="match status" value="1"/>
</dbReference>
<dbReference type="Proteomes" id="UP000229026">
    <property type="component" value="Unassembled WGS sequence"/>
</dbReference>
<proteinExistence type="predicted"/>
<keyword evidence="1" id="KW-1133">Transmembrane helix</keyword>
<evidence type="ECO:0000259" key="2">
    <source>
        <dbReference type="Pfam" id="PF01476"/>
    </source>
</evidence>
<sequence length="161" mass="17381">MSTDHSNSVPSFPNGRRDKKRRFEKLLTVAAVVLFFLLFGKSLIWPGGRGGVDGVRLDSKQVITDDVPAESVAGVMGGPVAGLEQLLFDSAKGAIDFSADDSAENADVVFFQENSVMAMNSLLPNADFSGFRKDILEYVVKSGDTPEDIANAFNINTYTLL</sequence>
<feature type="transmembrane region" description="Helical" evidence="1">
    <location>
        <begin position="26"/>
        <end position="45"/>
    </location>
</feature>
<organism evidence="3 4">
    <name type="scientific">Candidatus Portnoybacteria bacterium CG_4_9_14_3_um_filter_44_9</name>
    <dbReference type="NCBI Taxonomy" id="1974806"/>
    <lineage>
        <taxon>Bacteria</taxon>
        <taxon>Candidatus Portnoyibacteriota</taxon>
    </lineage>
</organism>
<dbReference type="Pfam" id="PF01476">
    <property type="entry name" value="LysM"/>
    <property type="match status" value="1"/>
</dbReference>